<organism evidence="11 12">
    <name type="scientific">Candidatus Bilamarchaeum dharawalense</name>
    <dbReference type="NCBI Taxonomy" id="2885759"/>
    <lineage>
        <taxon>Archaea</taxon>
        <taxon>Candidatus Micrarchaeota</taxon>
        <taxon>Candidatus Micrarchaeia</taxon>
        <taxon>Candidatus Anstonellales</taxon>
        <taxon>Candidatus Bilamarchaeaceae</taxon>
        <taxon>Candidatus Bilamarchaeum</taxon>
    </lineage>
</organism>
<dbReference type="Pfam" id="PF07549">
    <property type="entry name" value="Sec_GG"/>
    <property type="match status" value="1"/>
</dbReference>
<feature type="transmembrane region" description="Helical" evidence="9">
    <location>
        <begin position="9"/>
        <end position="28"/>
    </location>
</feature>
<dbReference type="GO" id="GO:0065002">
    <property type="term" value="P:intracellular protein transmembrane transport"/>
    <property type="evidence" value="ECO:0007669"/>
    <property type="project" value="UniProtKB-UniRule"/>
</dbReference>
<feature type="transmembrane region" description="Helical" evidence="9">
    <location>
        <begin position="329"/>
        <end position="356"/>
    </location>
</feature>
<comment type="similarity">
    <text evidence="9">Belongs to the SecD/SecF family. SecF subfamily.</text>
</comment>
<dbReference type="Gene3D" id="1.20.1640.10">
    <property type="entry name" value="Multidrug efflux transporter AcrB transmembrane domain"/>
    <property type="match status" value="1"/>
</dbReference>
<dbReference type="AlphaFoldDB" id="A0A5E4LRE7"/>
<dbReference type="GO" id="GO:0005886">
    <property type="term" value="C:plasma membrane"/>
    <property type="evidence" value="ECO:0007669"/>
    <property type="project" value="UniProtKB-SubCell"/>
</dbReference>
<evidence type="ECO:0000259" key="10">
    <source>
        <dbReference type="Pfam" id="PF02355"/>
    </source>
</evidence>
<evidence type="ECO:0000256" key="6">
    <source>
        <dbReference type="ARBA" id="ARBA00022989"/>
    </source>
</evidence>
<keyword evidence="8 9" id="KW-0472">Membrane</keyword>
<evidence type="ECO:0000313" key="11">
    <source>
        <dbReference type="EMBL" id="VVC04141.1"/>
    </source>
</evidence>
<comment type="subcellular location">
    <subcellularLocation>
        <location evidence="1 9">Cell membrane</location>
        <topology evidence="1 9">Multi-pass membrane protein</topology>
    </subcellularLocation>
</comment>
<dbReference type="InterPro" id="IPR024921">
    <property type="entry name" value="SecF_arc"/>
</dbReference>
<evidence type="ECO:0000256" key="4">
    <source>
        <dbReference type="ARBA" id="ARBA00022692"/>
    </source>
</evidence>
<keyword evidence="2 9" id="KW-0813">Transport</keyword>
<feature type="transmembrane region" description="Helical" evidence="9">
    <location>
        <begin position="232"/>
        <end position="252"/>
    </location>
</feature>
<dbReference type="GO" id="GO:0006605">
    <property type="term" value="P:protein targeting"/>
    <property type="evidence" value="ECO:0007669"/>
    <property type="project" value="UniProtKB-UniRule"/>
</dbReference>
<reference evidence="11 12" key="1">
    <citation type="submission" date="2019-08" db="EMBL/GenBank/DDBJ databases">
        <authorList>
            <person name="Vazquez-Campos X."/>
        </authorList>
    </citation>
    <scope>NUCLEOTIDE SEQUENCE [LARGE SCALE GENOMIC DNA]</scope>
    <source>
        <strain evidence="11">LFW-283_2</strain>
    </source>
</reference>
<sequence length="362" mass="39740">MLPNIYKGNYVLLAIFPIILIALSLYFIPSIKLGVDFQGGTLVTLSLKENVNAEELQNQLKTEGLDASVQVFQTAVGTRAEIEVPQSQNLIKADDLRTKFNTLLPEVTQLEVANYQNATFDEEYKAKKAELDGIADEMFGLAGKDRNKLNISSTNELQQAFTQAYSDVYKNYQDSISQPINKHVQYDSISVQTVSPALTTHFIEVATNIVILSIALSLILVFIFFRTVAPSLAVLLGALSDITIALGAMGLLGVPLTLASFAALLMLLAFSLDTDILLTTRLLKRKGDPRENAFDAMKTGMTMSIMAMIAFLALFILASLTHIPTYYEISAVAIAGLVGDIFATWGINGVIILYYVEHRRRA</sequence>
<evidence type="ECO:0000256" key="9">
    <source>
        <dbReference type="HAMAP-Rule" id="MF_01464"/>
    </source>
</evidence>
<dbReference type="InterPro" id="IPR048634">
    <property type="entry name" value="SecD_SecF_C"/>
</dbReference>
<feature type="domain" description="Protein export membrane protein SecD/SecF C-terminal" evidence="10">
    <location>
        <begin position="185"/>
        <end position="357"/>
    </location>
</feature>
<comment type="function">
    <text evidence="9">Involved in protein export.</text>
</comment>
<evidence type="ECO:0000256" key="8">
    <source>
        <dbReference type="ARBA" id="ARBA00023136"/>
    </source>
</evidence>
<feature type="transmembrane region" description="Helical" evidence="9">
    <location>
        <begin position="205"/>
        <end position="225"/>
    </location>
</feature>
<dbReference type="Pfam" id="PF02355">
    <property type="entry name" value="SecD_SecF_C"/>
    <property type="match status" value="1"/>
</dbReference>
<evidence type="ECO:0000256" key="5">
    <source>
        <dbReference type="ARBA" id="ARBA00022927"/>
    </source>
</evidence>
<name>A0A5E4LRE7_9ARCH</name>
<gene>
    <name evidence="9 11" type="primary">secF</name>
    <name evidence="11" type="ORF">LFW2832_00763</name>
</gene>
<keyword evidence="3 9" id="KW-1003">Cell membrane</keyword>
<dbReference type="EMBL" id="CABMJJ010000009">
    <property type="protein sequence ID" value="VVC04141.1"/>
    <property type="molecule type" value="Genomic_DNA"/>
</dbReference>
<dbReference type="SUPFAM" id="SSF82866">
    <property type="entry name" value="Multidrug efflux transporter AcrB transmembrane domain"/>
    <property type="match status" value="1"/>
</dbReference>
<feature type="transmembrane region" description="Helical" evidence="9">
    <location>
        <begin position="299"/>
        <end position="323"/>
    </location>
</feature>
<comment type="caution">
    <text evidence="11">The sequence shown here is derived from an EMBL/GenBank/DDBJ whole genome shotgun (WGS) entry which is preliminary data.</text>
</comment>
<dbReference type="PANTHER" id="PTHR30081:SF8">
    <property type="entry name" value="PROTEIN TRANSLOCASE SUBUNIT SECF"/>
    <property type="match status" value="1"/>
</dbReference>
<dbReference type="PANTHER" id="PTHR30081">
    <property type="entry name" value="PROTEIN-EXPORT MEMBRANE PROTEIN SEC"/>
    <property type="match status" value="1"/>
</dbReference>
<evidence type="ECO:0000256" key="2">
    <source>
        <dbReference type="ARBA" id="ARBA00022448"/>
    </source>
</evidence>
<keyword evidence="4 9" id="KW-0812">Transmembrane</keyword>
<keyword evidence="6 9" id="KW-1133">Transmembrane helix</keyword>
<evidence type="ECO:0000256" key="3">
    <source>
        <dbReference type="ARBA" id="ARBA00022475"/>
    </source>
</evidence>
<dbReference type="Proteomes" id="UP000789941">
    <property type="component" value="Unassembled WGS sequence"/>
</dbReference>
<accession>A0A5E4LRE7</accession>
<comment type="subunit">
    <text evidence="9">Part of the protein translocation apparatus. Forms a complex with SecD.</text>
</comment>
<feature type="transmembrane region" description="Helical" evidence="9">
    <location>
        <begin position="258"/>
        <end position="278"/>
    </location>
</feature>
<proteinExistence type="inferred from homology"/>
<dbReference type="InterPro" id="IPR022813">
    <property type="entry name" value="SecD/SecF_arch_bac"/>
</dbReference>
<dbReference type="InterPro" id="IPR022646">
    <property type="entry name" value="SecD/SecF_CS"/>
</dbReference>
<evidence type="ECO:0000256" key="1">
    <source>
        <dbReference type="ARBA" id="ARBA00004651"/>
    </source>
</evidence>
<protein>
    <recommendedName>
        <fullName evidence="9">Protein-export membrane protein SecF</fullName>
    </recommendedName>
</protein>
<evidence type="ECO:0000313" key="12">
    <source>
        <dbReference type="Proteomes" id="UP000789941"/>
    </source>
</evidence>
<dbReference type="HAMAP" id="MF_01464_A">
    <property type="entry name" value="SecF_A"/>
    <property type="match status" value="1"/>
</dbReference>
<keyword evidence="7 9" id="KW-0811">Translocation</keyword>
<keyword evidence="5 9" id="KW-0653">Protein transport</keyword>
<evidence type="ECO:0000256" key="7">
    <source>
        <dbReference type="ARBA" id="ARBA00023010"/>
    </source>
</evidence>